<evidence type="ECO:0000256" key="1">
    <source>
        <dbReference type="SAM" id="SignalP"/>
    </source>
</evidence>
<evidence type="ECO:0008006" key="4">
    <source>
        <dbReference type="Google" id="ProtNLM"/>
    </source>
</evidence>
<organism evidence="2 3">
    <name type="scientific">Pseudomonas fluorescens</name>
    <dbReference type="NCBI Taxonomy" id="294"/>
    <lineage>
        <taxon>Bacteria</taxon>
        <taxon>Pseudomonadati</taxon>
        <taxon>Pseudomonadota</taxon>
        <taxon>Gammaproteobacteria</taxon>
        <taxon>Pseudomonadales</taxon>
        <taxon>Pseudomonadaceae</taxon>
        <taxon>Pseudomonas</taxon>
    </lineage>
</organism>
<dbReference type="OrthoDB" id="6999429at2"/>
<sequence>MKLRGFRLLLIAGFLTCSSCLHLNVPPARLEFVSLDHEVSNFYDLRFTSDRNLIDLYRNHGRQGQIGTWIHCSLNGDPDFSIEHEIVLEASGIVSGMRLIEGDRRYEMFANIRVENHAVNDGRNHIRPVELVQILKPQAYIPCKVVITAFPFVAYYSKVMYMPTSRFIAAIENPHVAPARISLKQSDQPRSLLPSASVCIVRWRYDLALGYDQIDSLGLCSDVPYVGMLASFAPNNTKLKVVSGSEENPAPFAAYTIIRGDGRQEPGITDAKGHTHEVGASEYESLRILINNDLDVVQRWTKWTDSVPEYGM</sequence>
<proteinExistence type="predicted"/>
<keyword evidence="1" id="KW-0732">Signal</keyword>
<name>A0A423M6V3_PSEFL</name>
<evidence type="ECO:0000313" key="2">
    <source>
        <dbReference type="EMBL" id="RON77911.1"/>
    </source>
</evidence>
<dbReference type="RefSeq" id="WP_123453194.1">
    <property type="nucleotide sequence ID" value="NZ_MOBX01000015.1"/>
</dbReference>
<comment type="caution">
    <text evidence="2">The sequence shown here is derived from an EMBL/GenBank/DDBJ whole genome shotgun (WGS) entry which is preliminary data.</text>
</comment>
<accession>A0A423M6V3</accession>
<gene>
    <name evidence="2" type="ORF">BK670_21925</name>
</gene>
<dbReference type="AlphaFoldDB" id="A0A423M6V3"/>
<dbReference type="EMBL" id="MOBX01000015">
    <property type="protein sequence ID" value="RON77911.1"/>
    <property type="molecule type" value="Genomic_DNA"/>
</dbReference>
<reference evidence="2 3" key="1">
    <citation type="submission" date="2016-10" db="EMBL/GenBank/DDBJ databases">
        <title>Comparative genome analysis of multiple Pseudomonas spp. focuses on biocontrol and plant growth promoting traits.</title>
        <authorList>
            <person name="Tao X.-Y."/>
            <person name="Taylor C.G."/>
        </authorList>
    </citation>
    <scope>NUCLEOTIDE SEQUENCE [LARGE SCALE GENOMIC DNA]</scope>
    <source>
        <strain evidence="2 3">28B5</strain>
    </source>
</reference>
<evidence type="ECO:0000313" key="3">
    <source>
        <dbReference type="Proteomes" id="UP000285378"/>
    </source>
</evidence>
<feature type="chain" id="PRO_5019158070" description="Lipoprotein" evidence="1">
    <location>
        <begin position="24"/>
        <end position="312"/>
    </location>
</feature>
<feature type="signal peptide" evidence="1">
    <location>
        <begin position="1"/>
        <end position="23"/>
    </location>
</feature>
<protein>
    <recommendedName>
        <fullName evidence="4">Lipoprotein</fullName>
    </recommendedName>
</protein>
<dbReference type="Proteomes" id="UP000285378">
    <property type="component" value="Unassembled WGS sequence"/>
</dbReference>